<accession>A0ABP8TMA4</accession>
<keyword evidence="2" id="KW-1185">Reference proteome</keyword>
<dbReference type="EMBL" id="BAABHJ010000008">
    <property type="protein sequence ID" value="GAA4609083.1"/>
    <property type="molecule type" value="Genomic_DNA"/>
</dbReference>
<evidence type="ECO:0000313" key="1">
    <source>
        <dbReference type="EMBL" id="GAA4609083.1"/>
    </source>
</evidence>
<proteinExistence type="predicted"/>
<organism evidence="1 2">
    <name type="scientific">Actinoallomurus liliacearum</name>
    <dbReference type="NCBI Taxonomy" id="1080073"/>
    <lineage>
        <taxon>Bacteria</taxon>
        <taxon>Bacillati</taxon>
        <taxon>Actinomycetota</taxon>
        <taxon>Actinomycetes</taxon>
        <taxon>Streptosporangiales</taxon>
        <taxon>Thermomonosporaceae</taxon>
        <taxon>Actinoallomurus</taxon>
    </lineage>
</organism>
<reference evidence="2" key="1">
    <citation type="journal article" date="2019" name="Int. J. Syst. Evol. Microbiol.">
        <title>The Global Catalogue of Microorganisms (GCM) 10K type strain sequencing project: providing services to taxonomists for standard genome sequencing and annotation.</title>
        <authorList>
            <consortium name="The Broad Institute Genomics Platform"/>
            <consortium name="The Broad Institute Genome Sequencing Center for Infectious Disease"/>
            <person name="Wu L."/>
            <person name="Ma J."/>
        </authorList>
    </citation>
    <scope>NUCLEOTIDE SEQUENCE [LARGE SCALE GENOMIC DNA]</scope>
    <source>
        <strain evidence="2">JCM 17938</strain>
    </source>
</reference>
<gene>
    <name evidence="1" type="ORF">GCM10023195_36260</name>
</gene>
<sequence length="110" mass="11464">MSGAMSGVILHWNGKKWASASPVSGVGRIASLVSDGSKGLWAVADGTRLLRYRAGHWSLAALPQRTGYKTQINALAQVKGATSVWGVGTLTAPVGGDDIDKADVIVKYGR</sequence>
<comment type="caution">
    <text evidence="1">The sequence shown here is derived from an EMBL/GenBank/DDBJ whole genome shotgun (WGS) entry which is preliminary data.</text>
</comment>
<dbReference type="Proteomes" id="UP001500212">
    <property type="component" value="Unassembled WGS sequence"/>
</dbReference>
<protein>
    <submittedName>
        <fullName evidence="1">Uncharacterized protein</fullName>
    </submittedName>
</protein>
<evidence type="ECO:0000313" key="2">
    <source>
        <dbReference type="Proteomes" id="UP001500212"/>
    </source>
</evidence>
<name>A0ABP8TMA4_9ACTN</name>